<reference evidence="1" key="1">
    <citation type="submission" date="2021-06" db="EMBL/GenBank/DDBJ databases">
        <authorList>
            <person name="Kallberg Y."/>
            <person name="Tangrot J."/>
            <person name="Rosling A."/>
        </authorList>
    </citation>
    <scope>NUCLEOTIDE SEQUENCE</scope>
    <source>
        <strain evidence="1">IN212</strain>
    </source>
</reference>
<organism evidence="1 2">
    <name type="scientific">Racocetra fulgida</name>
    <dbReference type="NCBI Taxonomy" id="60492"/>
    <lineage>
        <taxon>Eukaryota</taxon>
        <taxon>Fungi</taxon>
        <taxon>Fungi incertae sedis</taxon>
        <taxon>Mucoromycota</taxon>
        <taxon>Glomeromycotina</taxon>
        <taxon>Glomeromycetes</taxon>
        <taxon>Diversisporales</taxon>
        <taxon>Gigasporaceae</taxon>
        <taxon>Racocetra</taxon>
    </lineage>
</organism>
<sequence>LLYQSIEPEFNNSPLEKQLIETLNKNNNDIQGDNNIQDSDDNINCLLYSLDKVYKFIANQFQNAESLNELVKLSFEIKLKSNFVNSIFPNQQEFLSSTFDPEKIKKKFTQLANILLMPLESGSGYYWEL</sequence>
<dbReference type="AlphaFoldDB" id="A0A9N9E0K7"/>
<name>A0A9N9E0K7_9GLOM</name>
<evidence type="ECO:0000313" key="1">
    <source>
        <dbReference type="EMBL" id="CAG8656064.1"/>
    </source>
</evidence>
<accession>A0A9N9E0K7</accession>
<protein>
    <submittedName>
        <fullName evidence="1">12715_t:CDS:1</fullName>
    </submittedName>
</protein>
<feature type="non-terminal residue" evidence="1">
    <location>
        <position position="1"/>
    </location>
</feature>
<dbReference type="EMBL" id="CAJVPZ010014243">
    <property type="protein sequence ID" value="CAG8656064.1"/>
    <property type="molecule type" value="Genomic_DNA"/>
</dbReference>
<keyword evidence="2" id="KW-1185">Reference proteome</keyword>
<evidence type="ECO:0000313" key="2">
    <source>
        <dbReference type="Proteomes" id="UP000789396"/>
    </source>
</evidence>
<comment type="caution">
    <text evidence="1">The sequence shown here is derived from an EMBL/GenBank/DDBJ whole genome shotgun (WGS) entry which is preliminary data.</text>
</comment>
<gene>
    <name evidence="1" type="ORF">RFULGI_LOCUS8664</name>
</gene>
<proteinExistence type="predicted"/>
<dbReference type="Proteomes" id="UP000789396">
    <property type="component" value="Unassembled WGS sequence"/>
</dbReference>